<sequence>MEKTAGKDQEISLHTNLEILFYLGAGALVALLPLRFQYIALFPLLTYAYMHNRKALLFFLFSLSIFLFALSVSTAYLTLLGILIFFLLVQCASAAHASMPLWLTVIGLAVQVPFIIQLQDVERIVCVGLLLGMLYVHQFRSNAWLRSDWKGNDLWTGSLLSALCLSVAYYFPHSTQTIAVAVGMALLLFCRPLPGTLFVLLLNSYIYQFPLSLCLSLLVLRLVADKGIALVLWLLLVWLLRPTPIQLAAVACALLLWFLFWRKERMKTLSLPHAAMEENGALRRRLQNYAGVFYSLAQFYEHLHQQESGLLYQMADGVEQMAQQMNARQGTLDASALTEILEGYQFTVRSLRVERLPSQIQIEGVIDQITRREMEETLIPLLNTLYRSDFHLEHLKDSRLFYRSTGFVLDSAAKLQVQAAYDSISVQKQENGDTCSIFHHDVHTLCTLSDGMGSGAEAAKSSALITGVLQRMIASDMEIVAAVKTVNRLIHSDVYATLDVICVNAHTQKAYLVKSAACPTLLIRQGHLLQLDGRSLPVGMLEEIEPDCMELQLQTGDEILMVSDGVRMQEIRTWLHARKEGEVQEELAALMRLLRQRPREDDTTALLLRLQKAERSMTKGETSHIQAGNR</sequence>
<comment type="caution">
    <text evidence="4">The sequence shown here is derived from an EMBL/GenBank/DDBJ whole genome shotgun (WGS) entry which is preliminary data.</text>
</comment>
<dbReference type="SUPFAM" id="SSF81606">
    <property type="entry name" value="PP2C-like"/>
    <property type="match status" value="1"/>
</dbReference>
<evidence type="ECO:0000256" key="1">
    <source>
        <dbReference type="ARBA" id="ARBA00022801"/>
    </source>
</evidence>
<proteinExistence type="predicted"/>
<dbReference type="EC" id="3.1.3.16" evidence="4"/>
<accession>A0ABT7UAB5</accession>
<evidence type="ECO:0000256" key="2">
    <source>
        <dbReference type="SAM" id="Phobius"/>
    </source>
</evidence>
<feature type="transmembrane region" description="Helical" evidence="2">
    <location>
        <begin position="154"/>
        <end position="172"/>
    </location>
</feature>
<keyword evidence="2" id="KW-0472">Membrane</keyword>
<dbReference type="EMBL" id="JAUDCG010000004">
    <property type="protein sequence ID" value="MDM8156315.1"/>
    <property type="molecule type" value="Genomic_DNA"/>
</dbReference>
<feature type="transmembrane region" description="Helical" evidence="2">
    <location>
        <begin position="56"/>
        <end position="89"/>
    </location>
</feature>
<organism evidence="4 5">
    <name type="scientific">Amedibacillus dolichus</name>
    <dbReference type="NCBI Taxonomy" id="31971"/>
    <lineage>
        <taxon>Bacteria</taxon>
        <taxon>Bacillati</taxon>
        <taxon>Bacillota</taxon>
        <taxon>Erysipelotrichia</taxon>
        <taxon>Erysipelotrichales</taxon>
        <taxon>Erysipelotrichaceae</taxon>
        <taxon>Amedibacillus</taxon>
    </lineage>
</organism>
<keyword evidence="1 4" id="KW-0378">Hydrolase</keyword>
<feature type="transmembrane region" description="Helical" evidence="2">
    <location>
        <begin position="20"/>
        <end position="50"/>
    </location>
</feature>
<dbReference type="InterPro" id="IPR036457">
    <property type="entry name" value="PPM-type-like_dom_sf"/>
</dbReference>
<gene>
    <name evidence="4" type="ORF">QUV96_01530</name>
</gene>
<dbReference type="Pfam" id="PF07228">
    <property type="entry name" value="SpoIIE"/>
    <property type="match status" value="1"/>
</dbReference>
<protein>
    <submittedName>
        <fullName evidence="4">PP2C family protein-serine/threonine phosphatase</fullName>
        <ecNumber evidence="4">3.1.3.16</ecNumber>
    </submittedName>
</protein>
<dbReference type="PANTHER" id="PTHR43156">
    <property type="entry name" value="STAGE II SPORULATION PROTEIN E-RELATED"/>
    <property type="match status" value="1"/>
</dbReference>
<reference evidence="4" key="1">
    <citation type="submission" date="2023-06" db="EMBL/GenBank/DDBJ databases">
        <title>Identification and characterization of horizontal gene transfer across gut microbiota members of farm animals based on homology search.</title>
        <authorList>
            <person name="Schwarzerova J."/>
            <person name="Nykrynova M."/>
            <person name="Jureckova K."/>
            <person name="Cejkova D."/>
            <person name="Rychlik I."/>
        </authorList>
    </citation>
    <scope>NUCLEOTIDE SEQUENCE</scope>
    <source>
        <strain evidence="4">ET39</strain>
    </source>
</reference>
<feature type="transmembrane region" description="Helical" evidence="2">
    <location>
        <begin position="178"/>
        <end position="202"/>
    </location>
</feature>
<reference evidence="4" key="2">
    <citation type="submission" date="2023-06" db="EMBL/GenBank/DDBJ databases">
        <authorList>
            <person name="Zeman M."/>
            <person name="Kubasova T."/>
            <person name="Jahodarova E."/>
            <person name="Nykrynova M."/>
            <person name="Rychlik I."/>
        </authorList>
    </citation>
    <scope>NUCLEOTIDE SEQUENCE</scope>
    <source>
        <strain evidence="4">ET39</strain>
    </source>
</reference>
<keyword evidence="2" id="KW-0812">Transmembrane</keyword>
<feature type="domain" description="PPM-type phosphatase" evidence="3">
    <location>
        <begin position="416"/>
        <end position="610"/>
    </location>
</feature>
<keyword evidence="5" id="KW-1185">Reference proteome</keyword>
<keyword evidence="2" id="KW-1133">Transmembrane helix</keyword>
<evidence type="ECO:0000259" key="3">
    <source>
        <dbReference type="SMART" id="SM00331"/>
    </source>
</evidence>
<evidence type="ECO:0000313" key="5">
    <source>
        <dbReference type="Proteomes" id="UP001529340"/>
    </source>
</evidence>
<dbReference type="Gene3D" id="3.60.40.10">
    <property type="entry name" value="PPM-type phosphatase domain"/>
    <property type="match status" value="1"/>
</dbReference>
<dbReference type="InterPro" id="IPR052016">
    <property type="entry name" value="Bact_Sigma-Reg"/>
</dbReference>
<dbReference type="SMART" id="SM00331">
    <property type="entry name" value="PP2C_SIG"/>
    <property type="match status" value="1"/>
</dbReference>
<dbReference type="PANTHER" id="PTHR43156:SF2">
    <property type="entry name" value="STAGE II SPORULATION PROTEIN E"/>
    <property type="match status" value="1"/>
</dbReference>
<feature type="transmembrane region" description="Helical" evidence="2">
    <location>
        <begin position="124"/>
        <end position="142"/>
    </location>
</feature>
<dbReference type="Proteomes" id="UP001529340">
    <property type="component" value="Unassembled WGS sequence"/>
</dbReference>
<feature type="transmembrane region" description="Helical" evidence="2">
    <location>
        <begin position="214"/>
        <end position="239"/>
    </location>
</feature>
<name>A0ABT7UAB5_9FIRM</name>
<feature type="transmembrane region" description="Helical" evidence="2">
    <location>
        <begin position="101"/>
        <end position="118"/>
    </location>
</feature>
<dbReference type="RefSeq" id="WP_289606784.1">
    <property type="nucleotide sequence ID" value="NZ_JAUDCG010000004.1"/>
</dbReference>
<evidence type="ECO:0000313" key="4">
    <source>
        <dbReference type="EMBL" id="MDM8156315.1"/>
    </source>
</evidence>
<dbReference type="InterPro" id="IPR001932">
    <property type="entry name" value="PPM-type_phosphatase-like_dom"/>
</dbReference>
<feature type="transmembrane region" description="Helical" evidence="2">
    <location>
        <begin position="245"/>
        <end position="261"/>
    </location>
</feature>
<dbReference type="GO" id="GO:0004722">
    <property type="term" value="F:protein serine/threonine phosphatase activity"/>
    <property type="evidence" value="ECO:0007669"/>
    <property type="project" value="UniProtKB-EC"/>
</dbReference>